<protein>
    <recommendedName>
        <fullName evidence="2">PH domain-containing protein</fullName>
    </recommendedName>
</protein>
<keyword evidence="4" id="KW-1185">Reference proteome</keyword>
<dbReference type="SUPFAM" id="SSF50729">
    <property type="entry name" value="PH domain-like"/>
    <property type="match status" value="1"/>
</dbReference>
<feature type="compositionally biased region" description="Polar residues" evidence="1">
    <location>
        <begin position="614"/>
        <end position="628"/>
    </location>
</feature>
<feature type="compositionally biased region" description="Polar residues" evidence="1">
    <location>
        <begin position="1246"/>
        <end position="1265"/>
    </location>
</feature>
<feature type="region of interest" description="Disordered" evidence="1">
    <location>
        <begin position="1215"/>
        <end position="1328"/>
    </location>
</feature>
<reference evidence="3" key="1">
    <citation type="journal article" date="2021" name="IMA Fungus">
        <title>Genomic characterization of three marine fungi, including Emericellopsis atlantica sp. nov. with signatures of a generalist lifestyle and marine biomass degradation.</title>
        <authorList>
            <person name="Hagestad O.C."/>
            <person name="Hou L."/>
            <person name="Andersen J.H."/>
            <person name="Hansen E.H."/>
            <person name="Altermark B."/>
            <person name="Li C."/>
            <person name="Kuhnert E."/>
            <person name="Cox R.J."/>
            <person name="Crous P.W."/>
            <person name="Spatafora J.W."/>
            <person name="Lail K."/>
            <person name="Amirebrahimi M."/>
            <person name="Lipzen A."/>
            <person name="Pangilinan J."/>
            <person name="Andreopoulos W."/>
            <person name="Hayes R.D."/>
            <person name="Ng V."/>
            <person name="Grigoriev I.V."/>
            <person name="Jackson S.A."/>
            <person name="Sutton T.D.S."/>
            <person name="Dobson A.D.W."/>
            <person name="Rama T."/>
        </authorList>
    </citation>
    <scope>NUCLEOTIDE SEQUENCE</scope>
    <source>
        <strain evidence="3">TRa3180A</strain>
    </source>
</reference>
<feature type="region of interest" description="Disordered" evidence="1">
    <location>
        <begin position="503"/>
        <end position="691"/>
    </location>
</feature>
<dbReference type="PROSITE" id="PS50003">
    <property type="entry name" value="PH_DOMAIN"/>
    <property type="match status" value="1"/>
</dbReference>
<dbReference type="Pfam" id="PF00169">
    <property type="entry name" value="PH"/>
    <property type="match status" value="1"/>
</dbReference>
<sequence length="1328" mass="145151">MSGRNRVSTFITNFKTRNRAESNSSPTTSTPVTFTPVNSAPTAASFTGLAPAAIQTKGEAFPRFNAIQEDGFAESPVAYGHNDSRDSSGHKGQRQRASSRPMSMVQTYQPPTMYVEKDTLPELQPIFTFLNSHGNKLYQEGYFLKLDDQDTLGRPNADRTWTECFAQLVGTVLSLWDAAELDRAGGEGEVLPKFINLTDSSIKMIESLPTRSDSEPPLQNVLSVSTAGKNRYLFHFNSHHSLIQWTAGIRLAMFEHATLQEAYTGALIAGKGKALNNINQIIERTKIKTEDWARVRFGAGTPWRRCWCVITPPDEKEVQKLKKEVNKKRSAYDRSRPPTLRGDVKFYDTKKTKKTNPIATITEAYTAFAIYPQAKPLIDASTLVKVEGSITIHSNPPSTTEGFVFVMPETHNAVTGFEMMLRWLFPVFDTFALYGRPVRLVAETKDPQSLMFAMPKQRRYGYLEILDVTGLILEDGSATWKESEWRRRMKELTLKRMNAIEDGSKRENRYNSRRSTRNSFGPSRSRLQFDDTASVRSSPSIGWQHGPPVAVQFGAIPRTDSAPPASDSRRPATDTHTHHRSASDTNGVDRYANIRSNYDGAYDEAPIPPIHESAATSSPENQNLTPGNVLNDRVSSEDDSYDRTPVRELQHLTNTATSPEPVAAPPAFSHAAGSLPATKPYHSPDLRRAKSRMSTTTLNQLAGAGGVTGVVAAAAAYHDGPEKLSANESQKLQNLGQFGEESGQHGVLSDANMPANFANRNGHQGPAALIRPRFSFDGSLPARPTSRDNAPSNISGPPMFAPDEGGTSRTYDPPQRSSSPNMRSPGHSSHPSHDSARSLASQPSHLETSATIHRKPLPQQSHSAETSSSSGTLDQLGFDEGAFELVKAPLDRVKTVAGPHEQFARDRSQTQSSVYEDAQSYDGDTGYASTSKPAIEYVEKRGGPRTGVMKTVGTVQDLRYPSSSEASSIPDVDFGPTLNLTSDRTPRNAKPIYEQIYAPATAGPTGFERTPNLPAAVRPESGGHYRSPSRNVLAKEGGHLGNQPSEGRILAWQPGMTSMGSAGTQQSLTAEQFVQQRASVSPQYAHNRQNSSQAARVSTPPLARSRSSDRLAQLGQAHSRNSSTDLLQRPNSRGPNVALGGPAGNGDMPTNLSAREQVHVARVTGQPLIAMAGTRKPIGSGLVGAIENREIEKQQIRQGINSQAVQNAIAQRQSYGQQKQYPEQSQNYRLSQAQQQQYDQYPQTSPAGYNQGYQPHMSPATNVYTQGGGLSAPSSSQCAGSPEQRFQTPPGVPSMPFSPQYFTQQAHQQPPRNQGGQGRGNQNSQRRY</sequence>
<proteinExistence type="predicted"/>
<feature type="compositionally biased region" description="Polar residues" evidence="1">
    <location>
        <begin position="1116"/>
        <end position="1134"/>
    </location>
</feature>
<feature type="compositionally biased region" description="Basic and acidic residues" evidence="1">
    <location>
        <begin position="641"/>
        <end position="650"/>
    </location>
</feature>
<gene>
    <name evidence="3" type="ORF">BJ878DRAFT_528740</name>
</gene>
<feature type="region of interest" description="Disordered" evidence="1">
    <location>
        <begin position="1078"/>
        <end position="1151"/>
    </location>
</feature>
<feature type="region of interest" description="Disordered" evidence="1">
    <location>
        <begin position="740"/>
        <end position="875"/>
    </location>
</feature>
<feature type="compositionally biased region" description="Polar residues" evidence="1">
    <location>
        <begin position="838"/>
        <end position="851"/>
    </location>
</feature>
<feature type="region of interest" description="Disordered" evidence="1">
    <location>
        <begin position="1002"/>
        <end position="1047"/>
    </location>
</feature>
<feature type="compositionally biased region" description="Low complexity" evidence="1">
    <location>
        <begin position="1224"/>
        <end position="1245"/>
    </location>
</feature>
<dbReference type="InterPro" id="IPR001849">
    <property type="entry name" value="PH_domain"/>
</dbReference>
<feature type="region of interest" description="Disordered" evidence="1">
    <location>
        <begin position="76"/>
        <end position="106"/>
    </location>
</feature>
<evidence type="ECO:0000313" key="3">
    <source>
        <dbReference type="EMBL" id="KAG9240016.1"/>
    </source>
</evidence>
<feature type="compositionally biased region" description="Polar residues" evidence="1">
    <location>
        <begin position="95"/>
        <end position="106"/>
    </location>
</feature>
<dbReference type="SMART" id="SM00233">
    <property type="entry name" value="PH"/>
    <property type="match status" value="1"/>
</dbReference>
<evidence type="ECO:0000313" key="4">
    <source>
        <dbReference type="Proteomes" id="UP000887226"/>
    </source>
</evidence>
<feature type="compositionally biased region" description="Polar residues" evidence="1">
    <location>
        <begin position="1078"/>
        <end position="1096"/>
    </location>
</feature>
<feature type="compositionally biased region" description="Low complexity" evidence="1">
    <location>
        <begin position="1308"/>
        <end position="1328"/>
    </location>
</feature>
<dbReference type="Pfam" id="PF25381">
    <property type="entry name" value="PH_26"/>
    <property type="match status" value="1"/>
</dbReference>
<feature type="compositionally biased region" description="Polar residues" evidence="1">
    <location>
        <begin position="1"/>
        <end position="15"/>
    </location>
</feature>
<dbReference type="InterPro" id="IPR058155">
    <property type="entry name" value="Skg3/CAF120-like_PH"/>
</dbReference>
<feature type="compositionally biased region" description="Polar residues" evidence="1">
    <location>
        <begin position="807"/>
        <end position="822"/>
    </location>
</feature>
<feature type="compositionally biased region" description="Low complexity" evidence="1">
    <location>
        <begin position="861"/>
        <end position="870"/>
    </location>
</feature>
<feature type="domain" description="PH" evidence="2">
    <location>
        <begin position="136"/>
        <end position="254"/>
    </location>
</feature>
<name>A0A9P8CC89_9HELO</name>
<dbReference type="OrthoDB" id="5563754at2759"/>
<dbReference type="EMBL" id="MU254641">
    <property type="protein sequence ID" value="KAG9240016.1"/>
    <property type="molecule type" value="Genomic_DNA"/>
</dbReference>
<feature type="region of interest" description="Disordered" evidence="1">
    <location>
        <begin position="1"/>
        <end position="36"/>
    </location>
</feature>
<evidence type="ECO:0000259" key="2">
    <source>
        <dbReference type="PROSITE" id="PS50003"/>
    </source>
</evidence>
<feature type="compositionally biased region" description="Low complexity" evidence="1">
    <location>
        <begin position="22"/>
        <end position="36"/>
    </location>
</feature>
<accession>A0A9P8CC89</accession>
<dbReference type="FunFam" id="2.30.29.30:FF:000203">
    <property type="entry name" value="PH domain-containing protein"/>
    <property type="match status" value="1"/>
</dbReference>
<dbReference type="Proteomes" id="UP000887226">
    <property type="component" value="Unassembled WGS sequence"/>
</dbReference>
<comment type="caution">
    <text evidence="3">The sequence shown here is derived from an EMBL/GenBank/DDBJ whole genome shotgun (WGS) entry which is preliminary data.</text>
</comment>
<dbReference type="InterPro" id="IPR011993">
    <property type="entry name" value="PH-like_dom_sf"/>
</dbReference>
<evidence type="ECO:0000256" key="1">
    <source>
        <dbReference type="SAM" id="MobiDB-lite"/>
    </source>
</evidence>
<dbReference type="Gene3D" id="2.30.29.30">
    <property type="entry name" value="Pleckstrin-homology domain (PH domain)/Phosphotyrosine-binding domain (PTB)"/>
    <property type="match status" value="1"/>
</dbReference>
<feature type="compositionally biased region" description="Polar residues" evidence="1">
    <location>
        <begin position="1272"/>
        <end position="1287"/>
    </location>
</feature>
<organism evidence="3 4">
    <name type="scientific">Calycina marina</name>
    <dbReference type="NCBI Taxonomy" id="1763456"/>
    <lineage>
        <taxon>Eukaryota</taxon>
        <taxon>Fungi</taxon>
        <taxon>Dikarya</taxon>
        <taxon>Ascomycota</taxon>
        <taxon>Pezizomycotina</taxon>
        <taxon>Leotiomycetes</taxon>
        <taxon>Helotiales</taxon>
        <taxon>Pezizellaceae</taxon>
        <taxon>Calycina</taxon>
    </lineage>
</organism>
<feature type="compositionally biased region" description="Basic and acidic residues" evidence="1">
    <location>
        <begin position="567"/>
        <end position="576"/>
    </location>
</feature>